<evidence type="ECO:0000313" key="2">
    <source>
        <dbReference type="EMBL" id="GFE78067.1"/>
    </source>
</evidence>
<feature type="chain" id="PRO_5032732210" evidence="1">
    <location>
        <begin position="33"/>
        <end position="215"/>
    </location>
</feature>
<dbReference type="Proteomes" id="UP000445000">
    <property type="component" value="Unassembled WGS sequence"/>
</dbReference>
<keyword evidence="1" id="KW-0732">Signal</keyword>
<dbReference type="AlphaFoldDB" id="A0A829Y4G8"/>
<evidence type="ECO:0000256" key="1">
    <source>
        <dbReference type="SAM" id="SignalP"/>
    </source>
</evidence>
<evidence type="ECO:0000313" key="3">
    <source>
        <dbReference type="Proteomes" id="UP000445000"/>
    </source>
</evidence>
<comment type="caution">
    <text evidence="2">The sequence shown here is derived from an EMBL/GenBank/DDBJ whole genome shotgun (WGS) entry which is preliminary data.</text>
</comment>
<reference evidence="3" key="1">
    <citation type="submission" date="2020-01" db="EMBL/GenBank/DDBJ databases">
        <title>'Steroidobacter agaridevorans' sp. nov., agar-degrading bacteria isolated from rhizosphere soils.</title>
        <authorList>
            <person name="Ikenaga M."/>
            <person name="Kataoka M."/>
            <person name="Murouchi A."/>
            <person name="Katsuragi S."/>
            <person name="Sakai M."/>
        </authorList>
    </citation>
    <scope>NUCLEOTIDE SEQUENCE [LARGE SCALE GENOMIC DNA]</scope>
    <source>
        <strain evidence="3">YU21-B</strain>
    </source>
</reference>
<dbReference type="RefSeq" id="WP_161810003.1">
    <property type="nucleotide sequence ID" value="NZ_BLJN01000001.1"/>
</dbReference>
<keyword evidence="3" id="KW-1185">Reference proteome</keyword>
<organism evidence="2 3">
    <name type="scientific">Steroidobacter agaridevorans</name>
    <dbReference type="NCBI Taxonomy" id="2695856"/>
    <lineage>
        <taxon>Bacteria</taxon>
        <taxon>Pseudomonadati</taxon>
        <taxon>Pseudomonadota</taxon>
        <taxon>Gammaproteobacteria</taxon>
        <taxon>Steroidobacterales</taxon>
        <taxon>Steroidobacteraceae</taxon>
        <taxon>Steroidobacter</taxon>
    </lineage>
</organism>
<sequence>MRTFFVRHGSLVRRWSYMLAALLAIVPAVVMADSTEEEVTAVWKAQQVSFEYRGYSTMYSCRSLEDKLEIILRTVGARENVRLESYVCDEQLGIARFQISMQSPVIASEENVRELTTHDSKDELVARVNGAQLPSAADLERFPAVWKKVSFARDRYMRLERGDCELVEQLRRQILPRMSVQVVKDNIRCSSAFGNIGSPRLIVSALVPAKDPLKR</sequence>
<proteinExistence type="predicted"/>
<protein>
    <submittedName>
        <fullName evidence="2">Uncharacterized protein</fullName>
    </submittedName>
</protein>
<feature type="signal peptide" evidence="1">
    <location>
        <begin position="1"/>
        <end position="32"/>
    </location>
</feature>
<accession>A0A829Y4G8</accession>
<dbReference type="EMBL" id="BLJN01000001">
    <property type="protein sequence ID" value="GFE78067.1"/>
    <property type="molecule type" value="Genomic_DNA"/>
</dbReference>
<gene>
    <name evidence="2" type="ORF">GCM10011487_00670</name>
</gene>
<name>A0A829Y4G8_9GAMM</name>